<keyword evidence="3" id="KW-0690">Ribosome biogenesis</keyword>
<evidence type="ECO:0000256" key="6">
    <source>
        <dbReference type="SAM" id="MobiDB-lite"/>
    </source>
</evidence>
<dbReference type="PANTHER" id="PTHR12821">
    <property type="entry name" value="BYSTIN"/>
    <property type="match status" value="1"/>
</dbReference>
<dbReference type="InterPro" id="IPR007955">
    <property type="entry name" value="Bystin"/>
</dbReference>
<keyword evidence="8" id="KW-1185">Reference proteome</keyword>
<name>A0ABD1YKG1_9MARC</name>
<evidence type="ECO:0000256" key="3">
    <source>
        <dbReference type="ARBA" id="ARBA00022517"/>
    </source>
</evidence>
<feature type="region of interest" description="Disordered" evidence="6">
    <location>
        <begin position="1"/>
        <end position="128"/>
    </location>
</feature>
<evidence type="ECO:0000256" key="5">
    <source>
        <dbReference type="ARBA" id="ARBA00074032"/>
    </source>
</evidence>
<evidence type="ECO:0000313" key="8">
    <source>
        <dbReference type="Proteomes" id="UP001605036"/>
    </source>
</evidence>
<evidence type="ECO:0000256" key="2">
    <source>
        <dbReference type="ARBA" id="ARBA00007114"/>
    </source>
</evidence>
<dbReference type="GO" id="GO:0042254">
    <property type="term" value="P:ribosome biogenesis"/>
    <property type="evidence" value="ECO:0007669"/>
    <property type="project" value="UniProtKB-KW"/>
</dbReference>
<comment type="similarity">
    <text evidence="2">Belongs to the bystin family.</text>
</comment>
<proteinExistence type="inferred from homology"/>
<dbReference type="AlphaFoldDB" id="A0ABD1YKG1"/>
<dbReference type="Proteomes" id="UP001605036">
    <property type="component" value="Unassembled WGS sequence"/>
</dbReference>
<sequence length="474" mass="54085">MAGVVKQKNPKEQRKRRKDGVAASEKHKQSLADLMDDTKEAAPRNRSAKARKFQGDEEYVSPGISNKILAEARRQQQEIDDEKDEETGVAAARRAFSDATVDKQIANEDSNDEDDEGGFSENEYPEEEFEEVTEEEERIMSMFMASDTGPQRTLADMIMERIKEKDAGISSGSAEGERNVPGIDGKIIDVYRGVGKLLSRYRSGKVPKAFKIVPNLSNWEEVLYITEPEKWSPNAMFQATRLFASNLNARMAQRFYSLVLLPRLRQDINEHKRLHFALYQALKKAVYKPSAFYKGILLPLCQSRTCNLREAVVIGSVIQKVSIPALHSSVALMKIAEMEYCGTNSYFMKLLMDKKYALPYRVLDAMVAHFSRFTDDERELPVIWHQCLLTFVQRYKNELTAEDKEKLKKLMRAHKHYLVTPEIQRELTHSLHRGQKDGSVPAGQYTLPRTTVVKPGIEEDIWNLPTVEIEMADA</sequence>
<accession>A0ABD1YKG1</accession>
<dbReference type="Gene3D" id="1.25.40.480">
    <property type="match status" value="1"/>
</dbReference>
<comment type="caution">
    <text evidence="7">The sequence shown here is derived from an EMBL/GenBank/DDBJ whole genome shotgun (WGS) entry which is preliminary data.</text>
</comment>
<dbReference type="EMBL" id="JBHFFA010000004">
    <property type="protein sequence ID" value="KAL2631213.1"/>
    <property type="molecule type" value="Genomic_DNA"/>
</dbReference>
<evidence type="ECO:0000256" key="1">
    <source>
        <dbReference type="ARBA" id="ARBA00004604"/>
    </source>
</evidence>
<evidence type="ECO:0000313" key="7">
    <source>
        <dbReference type="EMBL" id="KAL2631213.1"/>
    </source>
</evidence>
<organism evidence="7 8">
    <name type="scientific">Riccia fluitans</name>
    <dbReference type="NCBI Taxonomy" id="41844"/>
    <lineage>
        <taxon>Eukaryota</taxon>
        <taxon>Viridiplantae</taxon>
        <taxon>Streptophyta</taxon>
        <taxon>Embryophyta</taxon>
        <taxon>Marchantiophyta</taxon>
        <taxon>Marchantiopsida</taxon>
        <taxon>Marchantiidae</taxon>
        <taxon>Marchantiales</taxon>
        <taxon>Ricciaceae</taxon>
        <taxon>Riccia</taxon>
    </lineage>
</organism>
<keyword evidence="4" id="KW-0539">Nucleus</keyword>
<evidence type="ECO:0000256" key="4">
    <source>
        <dbReference type="ARBA" id="ARBA00023242"/>
    </source>
</evidence>
<dbReference type="GO" id="GO:0005730">
    <property type="term" value="C:nucleolus"/>
    <property type="evidence" value="ECO:0007669"/>
    <property type="project" value="UniProtKB-SubCell"/>
</dbReference>
<comment type="subcellular location">
    <subcellularLocation>
        <location evidence="1">Nucleus</location>
        <location evidence="1">Nucleolus</location>
    </subcellularLocation>
</comment>
<feature type="compositionally biased region" description="Acidic residues" evidence="6">
    <location>
        <begin position="78"/>
        <end position="87"/>
    </location>
</feature>
<protein>
    <recommendedName>
        <fullName evidence="5">Bystin</fullName>
    </recommendedName>
</protein>
<gene>
    <name evidence="7" type="ORF">R1flu_015899</name>
</gene>
<dbReference type="PANTHER" id="PTHR12821:SF0">
    <property type="entry name" value="BYSTIN"/>
    <property type="match status" value="1"/>
</dbReference>
<feature type="compositionally biased region" description="Basic and acidic residues" evidence="6">
    <location>
        <begin position="24"/>
        <end position="43"/>
    </location>
</feature>
<reference evidence="7 8" key="1">
    <citation type="submission" date="2024-09" db="EMBL/GenBank/DDBJ databases">
        <title>Chromosome-scale assembly of Riccia fluitans.</title>
        <authorList>
            <person name="Paukszto L."/>
            <person name="Sawicki J."/>
            <person name="Karawczyk K."/>
            <person name="Piernik-Szablinska J."/>
            <person name="Szczecinska M."/>
            <person name="Mazdziarz M."/>
        </authorList>
    </citation>
    <scope>NUCLEOTIDE SEQUENCE [LARGE SCALE GENOMIC DNA]</scope>
    <source>
        <strain evidence="7">Rf_01</strain>
        <tissue evidence="7">Aerial parts of the thallus</tissue>
    </source>
</reference>
<feature type="compositionally biased region" description="Acidic residues" evidence="6">
    <location>
        <begin position="109"/>
        <end position="128"/>
    </location>
</feature>
<dbReference type="FunFam" id="1.25.40.480:FF:000001">
    <property type="entry name" value="Bystin (51.6 kD)-like"/>
    <property type="match status" value="1"/>
</dbReference>
<dbReference type="Pfam" id="PF05291">
    <property type="entry name" value="Bystin"/>
    <property type="match status" value="1"/>
</dbReference>